<dbReference type="AlphaFoldDB" id="A0A177NA23"/>
<evidence type="ECO:0000313" key="2">
    <source>
        <dbReference type="EMBL" id="OAI14732.1"/>
    </source>
</evidence>
<dbReference type="STRING" id="702114.A1355_12295"/>
<reference evidence="3" key="1">
    <citation type="submission" date="2016-03" db="EMBL/GenBank/DDBJ databases">
        <authorList>
            <person name="Heylen K."/>
            <person name="De Vos P."/>
            <person name="Vekeman B."/>
        </authorList>
    </citation>
    <scope>NUCLEOTIDE SEQUENCE [LARGE SCALE GENOMIC DNA]</scope>
    <source>
        <strain evidence="3">R-45383</strain>
    </source>
</reference>
<feature type="chain" id="PRO_5008068904" evidence="1">
    <location>
        <begin position="19"/>
        <end position="132"/>
    </location>
</feature>
<accession>A0A177NA23</accession>
<dbReference type="OrthoDB" id="5568817at2"/>
<protein>
    <submittedName>
        <fullName evidence="2">Uncharacterized protein</fullName>
    </submittedName>
</protein>
<feature type="signal peptide" evidence="1">
    <location>
        <begin position="1"/>
        <end position="18"/>
    </location>
</feature>
<keyword evidence="1" id="KW-0732">Signal</keyword>
<dbReference type="Proteomes" id="UP000077628">
    <property type="component" value="Unassembled WGS sequence"/>
</dbReference>
<name>A0A177NA23_9GAMM</name>
<proteinExistence type="predicted"/>
<comment type="caution">
    <text evidence="2">The sequence shown here is derived from an EMBL/GenBank/DDBJ whole genome shotgun (WGS) entry which is preliminary data.</text>
</comment>
<dbReference type="RefSeq" id="WP_064030948.1">
    <property type="nucleotide sequence ID" value="NZ_LUUK01000197.1"/>
</dbReference>
<evidence type="ECO:0000256" key="1">
    <source>
        <dbReference type="SAM" id="SignalP"/>
    </source>
</evidence>
<keyword evidence="3" id="KW-1185">Reference proteome</keyword>
<dbReference type="EMBL" id="LUUK01000197">
    <property type="protein sequence ID" value="OAI14732.1"/>
    <property type="molecule type" value="Genomic_DNA"/>
</dbReference>
<organism evidence="2 3">
    <name type="scientific">Methylomonas koyamae</name>
    <dbReference type="NCBI Taxonomy" id="702114"/>
    <lineage>
        <taxon>Bacteria</taxon>
        <taxon>Pseudomonadati</taxon>
        <taxon>Pseudomonadota</taxon>
        <taxon>Gammaproteobacteria</taxon>
        <taxon>Methylococcales</taxon>
        <taxon>Methylococcaceae</taxon>
        <taxon>Methylomonas</taxon>
    </lineage>
</organism>
<gene>
    <name evidence="2" type="ORF">A1355_12295</name>
</gene>
<evidence type="ECO:0000313" key="3">
    <source>
        <dbReference type="Proteomes" id="UP000077628"/>
    </source>
</evidence>
<sequence length="132" mass="14280">MKKTLFLAIALMSGSVMAATDHYLLRDGNHVQHLKINTVGNDTNVTVDVDFEPNPDEAGKHACSALISGEAKVIAENELVLKKHIEGEARSCSVKVHLTPNGAKLEQSEECTYFAAGICKFASDGKELLKIK</sequence>